<dbReference type="InterPro" id="IPR029472">
    <property type="entry name" value="Copia-like_N"/>
</dbReference>
<dbReference type="EMBL" id="BAABME010001310">
    <property type="protein sequence ID" value="GAA0148853.1"/>
    <property type="molecule type" value="Genomic_DNA"/>
</dbReference>
<dbReference type="Pfam" id="PF14244">
    <property type="entry name" value="Retrotran_gag_3"/>
    <property type="match status" value="1"/>
</dbReference>
<keyword evidence="3" id="KW-1185">Reference proteome</keyword>
<sequence>MSGGNCTTLCFCLGPVNGQCLDNPSQVDNGSSSNSSKLDHIPPFYLSSNDNPGNIISSVTFTGHNYDKWSKSLCLSLIARRKFGFIDGSVLKPISGSLVADCTCVQAMLVQWILNTTELSLRKTISYFEEACPLWAVLQRRFDVGSGTRKQ</sequence>
<dbReference type="Proteomes" id="UP001454036">
    <property type="component" value="Unassembled WGS sequence"/>
</dbReference>
<reference evidence="2 3" key="1">
    <citation type="submission" date="2024-01" db="EMBL/GenBank/DDBJ databases">
        <title>The complete chloroplast genome sequence of Lithospermum erythrorhizon: insights into the phylogenetic relationship among Boraginaceae species and the maternal lineages of purple gromwells.</title>
        <authorList>
            <person name="Okada T."/>
            <person name="Watanabe K."/>
        </authorList>
    </citation>
    <scope>NUCLEOTIDE SEQUENCE [LARGE SCALE GENOMIC DNA]</scope>
</reference>
<dbReference type="PANTHER" id="PTHR37610:SF101">
    <property type="entry name" value="(RAPE) HYPOTHETICAL PROTEIN"/>
    <property type="match status" value="1"/>
</dbReference>
<name>A0AAV3PCB7_LITER</name>
<dbReference type="PANTHER" id="PTHR37610">
    <property type="entry name" value="CCHC-TYPE DOMAIN-CONTAINING PROTEIN"/>
    <property type="match status" value="1"/>
</dbReference>
<protein>
    <recommendedName>
        <fullName evidence="1">Retrotransposon Copia-like N-terminal domain-containing protein</fullName>
    </recommendedName>
</protein>
<evidence type="ECO:0000313" key="3">
    <source>
        <dbReference type="Proteomes" id="UP001454036"/>
    </source>
</evidence>
<feature type="domain" description="Retrotransposon Copia-like N-terminal" evidence="1">
    <location>
        <begin position="48"/>
        <end position="93"/>
    </location>
</feature>
<evidence type="ECO:0000313" key="2">
    <source>
        <dbReference type="EMBL" id="GAA0148853.1"/>
    </source>
</evidence>
<accession>A0AAV3PCB7</accession>
<evidence type="ECO:0000259" key="1">
    <source>
        <dbReference type="Pfam" id="PF14244"/>
    </source>
</evidence>
<gene>
    <name evidence="2" type="ORF">LIER_08182</name>
</gene>
<dbReference type="AlphaFoldDB" id="A0AAV3PCB7"/>
<proteinExistence type="predicted"/>
<comment type="caution">
    <text evidence="2">The sequence shown here is derived from an EMBL/GenBank/DDBJ whole genome shotgun (WGS) entry which is preliminary data.</text>
</comment>
<organism evidence="2 3">
    <name type="scientific">Lithospermum erythrorhizon</name>
    <name type="common">Purple gromwell</name>
    <name type="synonym">Lithospermum officinale var. erythrorhizon</name>
    <dbReference type="NCBI Taxonomy" id="34254"/>
    <lineage>
        <taxon>Eukaryota</taxon>
        <taxon>Viridiplantae</taxon>
        <taxon>Streptophyta</taxon>
        <taxon>Embryophyta</taxon>
        <taxon>Tracheophyta</taxon>
        <taxon>Spermatophyta</taxon>
        <taxon>Magnoliopsida</taxon>
        <taxon>eudicotyledons</taxon>
        <taxon>Gunneridae</taxon>
        <taxon>Pentapetalae</taxon>
        <taxon>asterids</taxon>
        <taxon>lamiids</taxon>
        <taxon>Boraginales</taxon>
        <taxon>Boraginaceae</taxon>
        <taxon>Boraginoideae</taxon>
        <taxon>Lithospermeae</taxon>
        <taxon>Lithospermum</taxon>
    </lineage>
</organism>